<protein>
    <recommendedName>
        <fullName evidence="3">histone deacetylase</fullName>
        <ecNumber evidence="3">3.5.1.98</ecNumber>
    </recommendedName>
</protein>
<dbReference type="CDD" id="cd00590">
    <property type="entry name" value="RRM_SF"/>
    <property type="match status" value="1"/>
</dbReference>
<feature type="domain" description="RRM" evidence="12">
    <location>
        <begin position="572"/>
        <end position="643"/>
    </location>
</feature>
<evidence type="ECO:0000256" key="11">
    <source>
        <dbReference type="SAM" id="MobiDB-lite"/>
    </source>
</evidence>
<dbReference type="SUPFAM" id="SSF54928">
    <property type="entry name" value="RNA-binding domain, RBD"/>
    <property type="match status" value="1"/>
</dbReference>
<dbReference type="PANTHER" id="PTHR10625:SF5">
    <property type="entry name" value="HISTONE DEACETYLASE"/>
    <property type="match status" value="1"/>
</dbReference>
<evidence type="ECO:0000256" key="9">
    <source>
        <dbReference type="ARBA" id="ARBA00023242"/>
    </source>
</evidence>
<dbReference type="InterPro" id="IPR000504">
    <property type="entry name" value="RRM_dom"/>
</dbReference>
<keyword evidence="6" id="KW-0156">Chromatin regulator</keyword>
<dbReference type="AlphaFoldDB" id="A0A9P7CAS3"/>
<dbReference type="Pfam" id="PF00850">
    <property type="entry name" value="Hist_deacetyl"/>
    <property type="match status" value="1"/>
</dbReference>
<comment type="similarity">
    <text evidence="2">Belongs to the histone deacetylase family. HD type 2 subfamily.</text>
</comment>
<dbReference type="InterPro" id="IPR012677">
    <property type="entry name" value="Nucleotide-bd_a/b_plait_sf"/>
</dbReference>
<comment type="subcellular location">
    <subcellularLocation>
        <location evidence="1">Nucleus</location>
    </subcellularLocation>
</comment>
<dbReference type="GO" id="GO:0141221">
    <property type="term" value="F:histone deacetylase activity, hydrolytic mechanism"/>
    <property type="evidence" value="ECO:0007669"/>
    <property type="project" value="UniProtKB-EC"/>
</dbReference>
<evidence type="ECO:0000256" key="4">
    <source>
        <dbReference type="ARBA" id="ARBA00022491"/>
    </source>
</evidence>
<feature type="compositionally biased region" description="Low complexity" evidence="11">
    <location>
        <begin position="29"/>
        <end position="42"/>
    </location>
</feature>
<dbReference type="SUPFAM" id="SSF52768">
    <property type="entry name" value="Arginase/deacetylase"/>
    <property type="match status" value="1"/>
</dbReference>
<keyword evidence="9" id="KW-0539">Nucleus</keyword>
<feature type="region of interest" description="Disordered" evidence="11">
    <location>
        <begin position="462"/>
        <end position="558"/>
    </location>
</feature>
<dbReference type="PANTHER" id="PTHR10625">
    <property type="entry name" value="HISTONE DEACETYLASE HDAC1-RELATED"/>
    <property type="match status" value="1"/>
</dbReference>
<evidence type="ECO:0000256" key="3">
    <source>
        <dbReference type="ARBA" id="ARBA00012111"/>
    </source>
</evidence>
<dbReference type="SMART" id="SM00360">
    <property type="entry name" value="RRM"/>
    <property type="match status" value="1"/>
</dbReference>
<comment type="caution">
    <text evidence="13">The sequence shown here is derived from an EMBL/GenBank/DDBJ whole genome shotgun (WGS) entry which is preliminary data.</text>
</comment>
<keyword evidence="8" id="KW-0804">Transcription</keyword>
<evidence type="ECO:0000256" key="5">
    <source>
        <dbReference type="ARBA" id="ARBA00022801"/>
    </source>
</evidence>
<evidence type="ECO:0000256" key="7">
    <source>
        <dbReference type="ARBA" id="ARBA00023015"/>
    </source>
</evidence>
<dbReference type="Proteomes" id="UP000717996">
    <property type="component" value="Unassembled WGS sequence"/>
</dbReference>
<evidence type="ECO:0000256" key="10">
    <source>
        <dbReference type="PROSITE-ProRule" id="PRU00176"/>
    </source>
</evidence>
<keyword evidence="7" id="KW-0805">Transcription regulation</keyword>
<name>A0A9P7CAS3_RHIOR</name>
<dbReference type="PROSITE" id="PS50102">
    <property type="entry name" value="RRM"/>
    <property type="match status" value="1"/>
</dbReference>
<evidence type="ECO:0000313" key="14">
    <source>
        <dbReference type="Proteomes" id="UP000717996"/>
    </source>
</evidence>
<dbReference type="InterPro" id="IPR023801">
    <property type="entry name" value="His_deacetylse_dom"/>
</dbReference>
<dbReference type="InterPro" id="IPR016197">
    <property type="entry name" value="Chromo-like_dom_sf"/>
</dbReference>
<dbReference type="Pfam" id="PF00076">
    <property type="entry name" value="RRM_1"/>
    <property type="match status" value="1"/>
</dbReference>
<reference evidence="13" key="1">
    <citation type="journal article" date="2020" name="Microb. Genom.">
        <title>Genetic diversity of clinical and environmental Mucorales isolates obtained from an investigation of mucormycosis cases among solid organ transplant recipients.</title>
        <authorList>
            <person name="Nguyen M.H."/>
            <person name="Kaul D."/>
            <person name="Muto C."/>
            <person name="Cheng S.J."/>
            <person name="Richter R.A."/>
            <person name="Bruno V.M."/>
            <person name="Liu G."/>
            <person name="Beyhan S."/>
            <person name="Sundermann A.J."/>
            <person name="Mounaud S."/>
            <person name="Pasculle A.W."/>
            <person name="Nierman W.C."/>
            <person name="Driscoll E."/>
            <person name="Cumbie R."/>
            <person name="Clancy C.J."/>
            <person name="Dupont C.L."/>
        </authorList>
    </citation>
    <scope>NUCLEOTIDE SEQUENCE</scope>
    <source>
        <strain evidence="13">GL16</strain>
    </source>
</reference>
<feature type="region of interest" description="Disordered" evidence="11">
    <location>
        <begin position="660"/>
        <end position="685"/>
    </location>
</feature>
<evidence type="ECO:0000259" key="12">
    <source>
        <dbReference type="PROSITE" id="PS50102"/>
    </source>
</evidence>
<dbReference type="EMBL" id="JAANIT010000838">
    <property type="protein sequence ID" value="KAG1544096.1"/>
    <property type="molecule type" value="Genomic_DNA"/>
</dbReference>
<feature type="compositionally biased region" description="Basic and acidic residues" evidence="11">
    <location>
        <begin position="662"/>
        <end position="683"/>
    </location>
</feature>
<organism evidence="13 14">
    <name type="scientific">Rhizopus oryzae</name>
    <name type="common">Mucormycosis agent</name>
    <name type="synonym">Rhizopus arrhizus var. delemar</name>
    <dbReference type="NCBI Taxonomy" id="64495"/>
    <lineage>
        <taxon>Eukaryota</taxon>
        <taxon>Fungi</taxon>
        <taxon>Fungi incertae sedis</taxon>
        <taxon>Mucoromycota</taxon>
        <taxon>Mucoromycotina</taxon>
        <taxon>Mucoromycetes</taxon>
        <taxon>Mucorales</taxon>
        <taxon>Mucorineae</taxon>
        <taxon>Rhizopodaceae</taxon>
        <taxon>Rhizopus</taxon>
    </lineage>
</organism>
<keyword evidence="5" id="KW-0378">Hydrolase</keyword>
<dbReference type="Gene3D" id="3.30.70.330">
    <property type="match status" value="1"/>
</dbReference>
<dbReference type="EC" id="3.5.1.98" evidence="3"/>
<keyword evidence="4" id="KW-0678">Repressor</keyword>
<evidence type="ECO:0000313" key="13">
    <source>
        <dbReference type="EMBL" id="KAG1544096.1"/>
    </source>
</evidence>
<feature type="region of interest" description="Disordered" evidence="11">
    <location>
        <begin position="1"/>
        <end position="52"/>
    </location>
</feature>
<feature type="compositionally biased region" description="Basic residues" evidence="11">
    <location>
        <begin position="526"/>
        <end position="552"/>
    </location>
</feature>
<keyword evidence="10" id="KW-0694">RNA-binding</keyword>
<gene>
    <name evidence="13" type="ORF">G6F51_006277</name>
</gene>
<evidence type="ECO:0000256" key="1">
    <source>
        <dbReference type="ARBA" id="ARBA00004123"/>
    </source>
</evidence>
<sequence length="698" mass="80045">MALTPPQDPSLRYSQSADTRYLSTSPHYGSDGNLSTSSSTGSLKRRRSERKNKKELFVDTKQEETRIDLTQKKLKGLHLQQQEHRTLSYQVGDQVEAIKWTNDVKEWYCARVVEITYDTSTGDALVFVHYEGWSPDEADWISPTLIRLHNPRTSSFHYGPKGPESDRSWKDYAEFYKSKSGEQTRYHTGLVQDRRMSLHCCPCQSRETIHPERPDRIGSILQAFHANRLLRYFGRIHAREITAQELLKVHTYAHVRNYYPIDEEKESVVVEKRPLKITSIAALLNPEPPENKPSVMRGVGGGTVKQADQDHIKRQHNKFSSAAAAVDATQTDPKPVAPPGLICEMTCGELGIAVDTTFHPLHTSLSARIAAGALLSLVDPIVNGQLRNGFALIRPPGHHAESDTAMGFCFYNNVAVAVADTLDKYPTKIQKILIIDWDIQSVFSESDEEELDEFGRVKRRREKFKSERTEDKDYNERSDSDRETHRREDRYHAKRRRRRSSSSSLSPKRSHHRRYSDDSDSDYDRRSKRSSSRQHGYRSSHYHGHHRHHHHSNSRDPYSEAAQYLDTEFYSNKIYIGDLEDVTIEQLEDVFSRFGTLEDVRMVEGKDYAFATYEKKEAALAAIKSMHGVLLGTRQIKVNRAKIPERNKVGFGNIPWQDEDGLMAKDNDDKSRPLPKSLEEKHPINPVASRVLTTYDDL</sequence>
<dbReference type="GO" id="GO:0003723">
    <property type="term" value="F:RNA binding"/>
    <property type="evidence" value="ECO:0007669"/>
    <property type="project" value="UniProtKB-UniRule"/>
</dbReference>
<dbReference type="InterPro" id="IPR035979">
    <property type="entry name" value="RBD_domain_sf"/>
</dbReference>
<dbReference type="SUPFAM" id="SSF54160">
    <property type="entry name" value="Chromo domain-like"/>
    <property type="match status" value="1"/>
</dbReference>
<dbReference type="InterPro" id="IPR037138">
    <property type="entry name" value="His_deacetylse_dom_sf"/>
</dbReference>
<feature type="compositionally biased region" description="Basic and acidic residues" evidence="11">
    <location>
        <begin position="464"/>
        <end position="491"/>
    </location>
</feature>
<dbReference type="PRINTS" id="PR01270">
    <property type="entry name" value="HDASUPER"/>
</dbReference>
<dbReference type="GO" id="GO:0000118">
    <property type="term" value="C:histone deacetylase complex"/>
    <property type="evidence" value="ECO:0007669"/>
    <property type="project" value="TreeGrafter"/>
</dbReference>
<accession>A0A9P7CAS3</accession>
<evidence type="ECO:0000256" key="2">
    <source>
        <dbReference type="ARBA" id="ARBA00007738"/>
    </source>
</evidence>
<dbReference type="GO" id="GO:0040029">
    <property type="term" value="P:epigenetic regulation of gene expression"/>
    <property type="evidence" value="ECO:0007669"/>
    <property type="project" value="TreeGrafter"/>
</dbReference>
<evidence type="ECO:0000256" key="8">
    <source>
        <dbReference type="ARBA" id="ARBA00023163"/>
    </source>
</evidence>
<feature type="compositionally biased region" description="Polar residues" evidence="11">
    <location>
        <begin position="12"/>
        <end position="27"/>
    </location>
</feature>
<dbReference type="InterPro" id="IPR000286">
    <property type="entry name" value="HDACs"/>
</dbReference>
<dbReference type="Gene3D" id="2.30.30.140">
    <property type="match status" value="1"/>
</dbReference>
<dbReference type="Gene3D" id="3.40.800.20">
    <property type="entry name" value="Histone deacetylase domain"/>
    <property type="match status" value="1"/>
</dbReference>
<evidence type="ECO:0000256" key="6">
    <source>
        <dbReference type="ARBA" id="ARBA00022853"/>
    </source>
</evidence>
<dbReference type="InterPro" id="IPR023696">
    <property type="entry name" value="Ureohydrolase_dom_sf"/>
</dbReference>
<proteinExistence type="inferred from homology"/>